<dbReference type="SMART" id="SM00382">
    <property type="entry name" value="AAA"/>
    <property type="match status" value="1"/>
</dbReference>
<keyword evidence="5 10" id="KW-0067">ATP-binding</keyword>
<comment type="caution">
    <text evidence="10">The sequence shown here is derived from an EMBL/GenBank/DDBJ whole genome shotgun (WGS) entry which is preliminary data.</text>
</comment>
<evidence type="ECO:0000256" key="4">
    <source>
        <dbReference type="ARBA" id="ARBA00022741"/>
    </source>
</evidence>
<organism evidence="10 11">
    <name type="scientific">Cellulomonas hominis</name>
    <dbReference type="NCBI Taxonomy" id="156981"/>
    <lineage>
        <taxon>Bacteria</taxon>
        <taxon>Bacillati</taxon>
        <taxon>Actinomycetota</taxon>
        <taxon>Actinomycetes</taxon>
        <taxon>Micrococcales</taxon>
        <taxon>Cellulomonadaceae</taxon>
        <taxon>Cellulomonas</taxon>
    </lineage>
</organism>
<dbReference type="InterPro" id="IPR050763">
    <property type="entry name" value="ABC_transporter_ATP-binding"/>
</dbReference>
<evidence type="ECO:0000256" key="2">
    <source>
        <dbReference type="ARBA" id="ARBA00022448"/>
    </source>
</evidence>
<dbReference type="AlphaFoldDB" id="A0A7Z8NRA5"/>
<comment type="subcellular location">
    <subcellularLocation>
        <location evidence="1">Cell membrane</location>
        <topology evidence="1">Peripheral membrane protein</topology>
    </subcellularLocation>
</comment>
<dbReference type="InterPro" id="IPR003593">
    <property type="entry name" value="AAA+_ATPase"/>
</dbReference>
<evidence type="ECO:0000256" key="6">
    <source>
        <dbReference type="ARBA" id="ARBA00022967"/>
    </source>
</evidence>
<dbReference type="PANTHER" id="PTHR42711">
    <property type="entry name" value="ABC TRANSPORTER ATP-BINDING PROTEIN"/>
    <property type="match status" value="1"/>
</dbReference>
<keyword evidence="3" id="KW-1003">Cell membrane</keyword>
<dbReference type="GO" id="GO:0016887">
    <property type="term" value="F:ATP hydrolysis activity"/>
    <property type="evidence" value="ECO:0007669"/>
    <property type="project" value="InterPro"/>
</dbReference>
<evidence type="ECO:0000256" key="3">
    <source>
        <dbReference type="ARBA" id="ARBA00022475"/>
    </source>
</evidence>
<dbReference type="InterPro" id="IPR017871">
    <property type="entry name" value="ABC_transporter-like_CS"/>
</dbReference>
<accession>A0A7Z8NRA5</accession>
<keyword evidence="7" id="KW-0472">Membrane</keyword>
<evidence type="ECO:0000256" key="8">
    <source>
        <dbReference type="ARBA" id="ARBA00023251"/>
    </source>
</evidence>
<dbReference type="FunFam" id="3.40.50.300:FF:000589">
    <property type="entry name" value="ABC transporter, ATP-binding subunit"/>
    <property type="match status" value="1"/>
</dbReference>
<protein>
    <submittedName>
        <fullName evidence="10">ABC transporter ATP-binding protein</fullName>
    </submittedName>
</protein>
<evidence type="ECO:0000256" key="5">
    <source>
        <dbReference type="ARBA" id="ARBA00022840"/>
    </source>
</evidence>
<dbReference type="InterPro" id="IPR003439">
    <property type="entry name" value="ABC_transporter-like_ATP-bd"/>
</dbReference>
<proteinExistence type="predicted"/>
<dbReference type="OrthoDB" id="9804819at2"/>
<name>A0A7Z8NRA5_9CELL</name>
<dbReference type="CDD" id="cd03230">
    <property type="entry name" value="ABC_DR_subfamily_A"/>
    <property type="match status" value="1"/>
</dbReference>
<dbReference type="PROSITE" id="PS00211">
    <property type="entry name" value="ABC_TRANSPORTER_1"/>
    <property type="match status" value="1"/>
</dbReference>
<dbReference type="SUPFAM" id="SSF52540">
    <property type="entry name" value="P-loop containing nucleoside triphosphate hydrolases"/>
    <property type="match status" value="1"/>
</dbReference>
<dbReference type="GO" id="GO:0046677">
    <property type="term" value="P:response to antibiotic"/>
    <property type="evidence" value="ECO:0007669"/>
    <property type="project" value="UniProtKB-KW"/>
</dbReference>
<sequence length="300" mass="32382">MDDSDLAVRVTGLQKRYGEKRAVDGLDLTVARGEIVAVLGPNGAGKTTTVEILEGYRHRDGGDVRVLGADPQTAGREWRARIGIVLQGTHDLAEATVSELVHHFARYYPDPRDPDEVIEAVGLRDKARTRSRQLSGGQRRRLDVALGIVGRPELLFLDEPTTGFDPEARHAFWDLVSGLRDGGTTILLTTHYLEEAEHLADRVAVVRSGRVVAVDTPADLGGRSARQAVVQWTEGGEVRREQTDTPTAVVAALGARLGGEVPGLQVVRPTLEDIYLGLIADDELSTPAARPALATTEAAR</sequence>
<evidence type="ECO:0000259" key="9">
    <source>
        <dbReference type="PROSITE" id="PS50893"/>
    </source>
</evidence>
<keyword evidence="8" id="KW-0046">Antibiotic resistance</keyword>
<dbReference type="EMBL" id="SZYE01000032">
    <property type="protein sequence ID" value="TKR24411.1"/>
    <property type="molecule type" value="Genomic_DNA"/>
</dbReference>
<dbReference type="Pfam" id="PF00005">
    <property type="entry name" value="ABC_tran"/>
    <property type="match status" value="1"/>
</dbReference>
<dbReference type="GO" id="GO:0005886">
    <property type="term" value="C:plasma membrane"/>
    <property type="evidence" value="ECO:0007669"/>
    <property type="project" value="UniProtKB-SubCell"/>
</dbReference>
<evidence type="ECO:0000256" key="1">
    <source>
        <dbReference type="ARBA" id="ARBA00004202"/>
    </source>
</evidence>
<keyword evidence="2" id="KW-0813">Transport</keyword>
<dbReference type="PROSITE" id="PS50893">
    <property type="entry name" value="ABC_TRANSPORTER_2"/>
    <property type="match status" value="1"/>
</dbReference>
<evidence type="ECO:0000313" key="10">
    <source>
        <dbReference type="EMBL" id="TKR24411.1"/>
    </source>
</evidence>
<feature type="domain" description="ABC transporter" evidence="9">
    <location>
        <begin position="8"/>
        <end position="233"/>
    </location>
</feature>
<reference evidence="10 11" key="1">
    <citation type="submission" date="2019-05" db="EMBL/GenBank/DDBJ databases">
        <title>Genome sequence of Cellulomonas hominis strain CS1.</title>
        <authorList>
            <person name="Belmont J."/>
            <person name="Maclea K.S."/>
        </authorList>
    </citation>
    <scope>NUCLEOTIDE SEQUENCE [LARGE SCALE GENOMIC DNA]</scope>
    <source>
        <strain evidence="10 11">CS1</strain>
    </source>
</reference>
<dbReference type="PANTHER" id="PTHR42711:SF16">
    <property type="entry name" value="ABC TRANSPORTER ATP-BINDING PROTEIN"/>
    <property type="match status" value="1"/>
</dbReference>
<evidence type="ECO:0000313" key="11">
    <source>
        <dbReference type="Proteomes" id="UP000308121"/>
    </source>
</evidence>
<evidence type="ECO:0000256" key="7">
    <source>
        <dbReference type="ARBA" id="ARBA00023136"/>
    </source>
</evidence>
<keyword evidence="6" id="KW-1278">Translocase</keyword>
<dbReference type="GO" id="GO:0005524">
    <property type="term" value="F:ATP binding"/>
    <property type="evidence" value="ECO:0007669"/>
    <property type="project" value="UniProtKB-KW"/>
</dbReference>
<dbReference type="Gene3D" id="3.40.50.300">
    <property type="entry name" value="P-loop containing nucleotide triphosphate hydrolases"/>
    <property type="match status" value="1"/>
</dbReference>
<dbReference type="RefSeq" id="WP_154728876.1">
    <property type="nucleotide sequence ID" value="NZ_SZYE01000032.1"/>
</dbReference>
<keyword evidence="4" id="KW-0547">Nucleotide-binding</keyword>
<gene>
    <name evidence="10" type="ORF">FA014_06450</name>
</gene>
<dbReference type="Proteomes" id="UP000308121">
    <property type="component" value="Unassembled WGS sequence"/>
</dbReference>
<dbReference type="InterPro" id="IPR027417">
    <property type="entry name" value="P-loop_NTPase"/>
</dbReference>